<dbReference type="EMBL" id="JASCZI010151169">
    <property type="protein sequence ID" value="MED6170473.1"/>
    <property type="molecule type" value="Genomic_DNA"/>
</dbReference>
<accession>A0ABU6VD48</accession>
<keyword evidence="2" id="KW-1185">Reference proteome</keyword>
<proteinExistence type="predicted"/>
<sequence length="73" mass="7721">MDTEPTVEVPAADPLVTDEVVTVEVTRIDDPAAKGVTEVEGDQVATKTTEVVQVVADSVEVAQEQTVETPVQD</sequence>
<evidence type="ECO:0000313" key="2">
    <source>
        <dbReference type="Proteomes" id="UP001341840"/>
    </source>
</evidence>
<reference evidence="1 2" key="1">
    <citation type="journal article" date="2023" name="Plants (Basel)">
        <title>Bridging the Gap: Combining Genomics and Transcriptomics Approaches to Understand Stylosanthes scabra, an Orphan Legume from the Brazilian Caatinga.</title>
        <authorList>
            <person name="Ferreira-Neto J.R.C."/>
            <person name="da Silva M.D."/>
            <person name="Binneck E."/>
            <person name="de Melo N.F."/>
            <person name="da Silva R.H."/>
            <person name="de Melo A.L.T.M."/>
            <person name="Pandolfi V."/>
            <person name="Bustamante F.O."/>
            <person name="Brasileiro-Vidal A.C."/>
            <person name="Benko-Iseppon A.M."/>
        </authorList>
    </citation>
    <scope>NUCLEOTIDE SEQUENCE [LARGE SCALE GENOMIC DNA]</scope>
    <source>
        <tissue evidence="1">Leaves</tissue>
    </source>
</reference>
<organism evidence="1 2">
    <name type="scientific">Stylosanthes scabra</name>
    <dbReference type="NCBI Taxonomy" id="79078"/>
    <lineage>
        <taxon>Eukaryota</taxon>
        <taxon>Viridiplantae</taxon>
        <taxon>Streptophyta</taxon>
        <taxon>Embryophyta</taxon>
        <taxon>Tracheophyta</taxon>
        <taxon>Spermatophyta</taxon>
        <taxon>Magnoliopsida</taxon>
        <taxon>eudicotyledons</taxon>
        <taxon>Gunneridae</taxon>
        <taxon>Pentapetalae</taxon>
        <taxon>rosids</taxon>
        <taxon>fabids</taxon>
        <taxon>Fabales</taxon>
        <taxon>Fabaceae</taxon>
        <taxon>Papilionoideae</taxon>
        <taxon>50 kb inversion clade</taxon>
        <taxon>dalbergioids sensu lato</taxon>
        <taxon>Dalbergieae</taxon>
        <taxon>Pterocarpus clade</taxon>
        <taxon>Stylosanthes</taxon>
    </lineage>
</organism>
<gene>
    <name evidence="1" type="ORF">PIB30_031353</name>
</gene>
<name>A0ABU6VD48_9FABA</name>
<protein>
    <submittedName>
        <fullName evidence="1">Uncharacterized protein</fullName>
    </submittedName>
</protein>
<comment type="caution">
    <text evidence="1">The sequence shown here is derived from an EMBL/GenBank/DDBJ whole genome shotgun (WGS) entry which is preliminary data.</text>
</comment>
<evidence type="ECO:0000313" key="1">
    <source>
        <dbReference type="EMBL" id="MED6170473.1"/>
    </source>
</evidence>
<dbReference type="Proteomes" id="UP001341840">
    <property type="component" value="Unassembled WGS sequence"/>
</dbReference>